<feature type="domain" description="Pyrroloquinoline quinone-dependent pyranose dehydrogenase beta-propeller" evidence="2">
    <location>
        <begin position="303"/>
        <end position="410"/>
    </location>
</feature>
<feature type="non-terminal residue" evidence="3">
    <location>
        <position position="411"/>
    </location>
</feature>
<comment type="caution">
    <text evidence="3">The sequence shown here is derived from an EMBL/GenBank/DDBJ whole genome shotgun (WGS) entry which is preliminary data.</text>
</comment>
<dbReference type="OrthoDB" id="10001068at2759"/>
<evidence type="ECO:0000313" key="5">
    <source>
        <dbReference type="Proteomes" id="UP000663829"/>
    </source>
</evidence>
<sequence length="411" mass="45852">MFSSFVKSVFSSLILLVLHQTNGTNITFVPQPTHITVADLPQPYDTPHVVREAIVYSVPTNPLLYVPDGFTVKLYMSGLSSPRYLTYTPSGDILVSESAANRISCLVDNNNDGYPDQRLTFADASNALNSPFGMAFVNGYFYVGNQDATRRYLWTSGSRNITGTGEIVMTYPSYYHWTRTVLISPNENQIFVTIGSGSNVDAEPLPRASVQQANLDGSNQTTFAFGIRNPVGLAFHPITSDLYVTCNERDGFGDDLVPDYFTRIRQNDFYGWPYAYMSSNLTDPRRLLFNGTSERPDLVSITKTPDVLFQAHSAPLDTRFYTGNQFPSRYRNGAFATFHGSWTRSSGTGFNIVFIPFDNITNRPLGFYEEFVYGFLTNPSGPDTFGRPVGLLVLNDGSLLFTEDGNNRIYQ</sequence>
<dbReference type="EMBL" id="CAJNOQ010018626">
    <property type="protein sequence ID" value="CAF1432977.1"/>
    <property type="molecule type" value="Genomic_DNA"/>
</dbReference>
<evidence type="ECO:0000313" key="3">
    <source>
        <dbReference type="EMBL" id="CAF1432977.1"/>
    </source>
</evidence>
<keyword evidence="1" id="KW-0732">Signal</keyword>
<feature type="signal peptide" evidence="1">
    <location>
        <begin position="1"/>
        <end position="23"/>
    </location>
</feature>
<evidence type="ECO:0000256" key="1">
    <source>
        <dbReference type="SAM" id="SignalP"/>
    </source>
</evidence>
<dbReference type="PANTHER" id="PTHR19328:SF55">
    <property type="entry name" value="BLR6566 PROTEIN"/>
    <property type="match status" value="1"/>
</dbReference>
<dbReference type="Proteomes" id="UP000663829">
    <property type="component" value="Unassembled WGS sequence"/>
</dbReference>
<dbReference type="Proteomes" id="UP000681722">
    <property type="component" value="Unassembled WGS sequence"/>
</dbReference>
<gene>
    <name evidence="3" type="ORF">GPM918_LOCUS34078</name>
    <name evidence="4" type="ORF">SRO942_LOCUS34773</name>
</gene>
<dbReference type="SUPFAM" id="SSF50952">
    <property type="entry name" value="Soluble quinoprotein glucose dehydrogenase"/>
    <property type="match status" value="1"/>
</dbReference>
<dbReference type="Pfam" id="PF22807">
    <property type="entry name" value="TrAA12"/>
    <property type="match status" value="2"/>
</dbReference>
<protein>
    <recommendedName>
        <fullName evidence="2">Pyrroloquinoline quinone-dependent pyranose dehydrogenase beta-propeller domain-containing protein</fullName>
    </recommendedName>
</protein>
<feature type="chain" id="PRO_5035607784" description="Pyrroloquinoline quinone-dependent pyranose dehydrogenase beta-propeller domain-containing protein" evidence="1">
    <location>
        <begin position="24"/>
        <end position="411"/>
    </location>
</feature>
<dbReference type="Gene3D" id="2.120.10.30">
    <property type="entry name" value="TolB, C-terminal domain"/>
    <property type="match status" value="1"/>
</dbReference>
<keyword evidence="5" id="KW-1185">Reference proteome</keyword>
<dbReference type="EMBL" id="CAJOBC010084060">
    <property type="protein sequence ID" value="CAF4311141.1"/>
    <property type="molecule type" value="Genomic_DNA"/>
</dbReference>
<dbReference type="AlphaFoldDB" id="A0A815N3U2"/>
<name>A0A815N3U2_9BILA</name>
<proteinExistence type="predicted"/>
<dbReference type="InterPro" id="IPR011042">
    <property type="entry name" value="6-blade_b-propeller_TolB-like"/>
</dbReference>
<dbReference type="PANTHER" id="PTHR19328">
    <property type="entry name" value="HEDGEHOG-INTERACTING PROTEIN"/>
    <property type="match status" value="1"/>
</dbReference>
<evidence type="ECO:0000313" key="4">
    <source>
        <dbReference type="EMBL" id="CAF4311141.1"/>
    </source>
</evidence>
<dbReference type="InterPro" id="IPR054539">
    <property type="entry name" value="Beta-prop_PDH"/>
</dbReference>
<evidence type="ECO:0000259" key="2">
    <source>
        <dbReference type="Pfam" id="PF22807"/>
    </source>
</evidence>
<feature type="domain" description="Pyrroloquinoline quinone-dependent pyranose dehydrogenase beta-propeller" evidence="2">
    <location>
        <begin position="66"/>
        <end position="252"/>
    </location>
</feature>
<reference evidence="3" key="1">
    <citation type="submission" date="2021-02" db="EMBL/GenBank/DDBJ databases">
        <authorList>
            <person name="Nowell W R."/>
        </authorList>
    </citation>
    <scope>NUCLEOTIDE SEQUENCE</scope>
</reference>
<accession>A0A815N3U2</accession>
<organism evidence="3 5">
    <name type="scientific">Didymodactylos carnosus</name>
    <dbReference type="NCBI Taxonomy" id="1234261"/>
    <lineage>
        <taxon>Eukaryota</taxon>
        <taxon>Metazoa</taxon>
        <taxon>Spiralia</taxon>
        <taxon>Gnathifera</taxon>
        <taxon>Rotifera</taxon>
        <taxon>Eurotatoria</taxon>
        <taxon>Bdelloidea</taxon>
        <taxon>Philodinida</taxon>
        <taxon>Philodinidae</taxon>
        <taxon>Didymodactylos</taxon>
    </lineage>
</organism>
<dbReference type="InterPro" id="IPR011041">
    <property type="entry name" value="Quinoprot_gluc/sorb_DH_b-prop"/>
</dbReference>